<evidence type="ECO:0000313" key="2">
    <source>
        <dbReference type="EMBL" id="KAK5977477.1"/>
    </source>
</evidence>
<dbReference type="EMBL" id="WIXE01010558">
    <property type="protein sequence ID" value="KAK5977477.1"/>
    <property type="molecule type" value="Genomic_DNA"/>
</dbReference>
<reference evidence="2 3" key="1">
    <citation type="submission" date="2019-10" db="EMBL/GenBank/DDBJ databases">
        <title>Assembly and Annotation for the nematode Trichostrongylus colubriformis.</title>
        <authorList>
            <person name="Martin J."/>
        </authorList>
    </citation>
    <scope>NUCLEOTIDE SEQUENCE [LARGE SCALE GENOMIC DNA]</scope>
    <source>
        <strain evidence="2">G859</strain>
        <tissue evidence="2">Whole worm</tissue>
    </source>
</reference>
<dbReference type="AlphaFoldDB" id="A0AAN8IQ17"/>
<name>A0AAN8IQ17_TRICO</name>
<gene>
    <name evidence="2" type="ORF">GCK32_004743</name>
</gene>
<sequence length="135" mass="15713">MDVVHHTNRNVALKEVRCGENRTEEGRLEAYHEGIVARTWIELEIVCEEGRVAFVRRVWLKTDRRRGATHPHDGSLKWNSLTADRLLCSNSEDDNQEVDGSKKGMKFPKSEDRSKNLVMNLDARIPFEKLRRRLS</sequence>
<evidence type="ECO:0000256" key="1">
    <source>
        <dbReference type="SAM" id="MobiDB-lite"/>
    </source>
</evidence>
<protein>
    <submittedName>
        <fullName evidence="2">Uncharacterized protein</fullName>
    </submittedName>
</protein>
<keyword evidence="3" id="KW-1185">Reference proteome</keyword>
<proteinExistence type="predicted"/>
<evidence type="ECO:0000313" key="3">
    <source>
        <dbReference type="Proteomes" id="UP001331761"/>
    </source>
</evidence>
<feature type="region of interest" description="Disordered" evidence="1">
    <location>
        <begin position="90"/>
        <end position="112"/>
    </location>
</feature>
<organism evidence="2 3">
    <name type="scientific">Trichostrongylus colubriformis</name>
    <name type="common">Black scour worm</name>
    <dbReference type="NCBI Taxonomy" id="6319"/>
    <lineage>
        <taxon>Eukaryota</taxon>
        <taxon>Metazoa</taxon>
        <taxon>Ecdysozoa</taxon>
        <taxon>Nematoda</taxon>
        <taxon>Chromadorea</taxon>
        <taxon>Rhabditida</taxon>
        <taxon>Rhabditina</taxon>
        <taxon>Rhabditomorpha</taxon>
        <taxon>Strongyloidea</taxon>
        <taxon>Trichostrongylidae</taxon>
        <taxon>Trichostrongylus</taxon>
    </lineage>
</organism>
<dbReference type="Proteomes" id="UP001331761">
    <property type="component" value="Unassembled WGS sequence"/>
</dbReference>
<comment type="caution">
    <text evidence="2">The sequence shown here is derived from an EMBL/GenBank/DDBJ whole genome shotgun (WGS) entry which is preliminary data.</text>
</comment>
<accession>A0AAN8IQ17</accession>